<dbReference type="AlphaFoldDB" id="A0A1I7N988"/>
<dbReference type="RefSeq" id="WP_092422379.1">
    <property type="nucleotide sequence ID" value="NZ_FPCK01000001.1"/>
</dbReference>
<name>A0A1I7N988_9HYPH</name>
<dbReference type="EMBL" id="FPCK01000001">
    <property type="protein sequence ID" value="SFV31240.1"/>
    <property type="molecule type" value="Genomic_DNA"/>
</dbReference>
<gene>
    <name evidence="1" type="ORF">SAMN05216456_1278</name>
</gene>
<protein>
    <submittedName>
        <fullName evidence="1">Uncharacterized protein</fullName>
    </submittedName>
</protein>
<dbReference type="Proteomes" id="UP000199074">
    <property type="component" value="Unassembled WGS sequence"/>
</dbReference>
<reference evidence="1 2" key="1">
    <citation type="submission" date="2016-10" db="EMBL/GenBank/DDBJ databases">
        <authorList>
            <person name="de Groot N.N."/>
        </authorList>
    </citation>
    <scope>NUCLEOTIDE SEQUENCE [LARGE SCALE GENOMIC DNA]</scope>
    <source>
        <strain evidence="1 2">IPL20</strain>
    </source>
</reference>
<proteinExistence type="predicted"/>
<organism evidence="1 2">
    <name type="scientific">Devosia crocina</name>
    <dbReference type="NCBI Taxonomy" id="429728"/>
    <lineage>
        <taxon>Bacteria</taxon>
        <taxon>Pseudomonadati</taxon>
        <taxon>Pseudomonadota</taxon>
        <taxon>Alphaproteobacteria</taxon>
        <taxon>Hyphomicrobiales</taxon>
        <taxon>Devosiaceae</taxon>
        <taxon>Devosia</taxon>
    </lineage>
</organism>
<dbReference type="STRING" id="429728.SAMN05216456_1278"/>
<evidence type="ECO:0000313" key="1">
    <source>
        <dbReference type="EMBL" id="SFV31240.1"/>
    </source>
</evidence>
<evidence type="ECO:0000313" key="2">
    <source>
        <dbReference type="Proteomes" id="UP000199074"/>
    </source>
</evidence>
<accession>A0A1I7N988</accession>
<sequence length="130" mass="14673">MAGNGEFEWFWGKGEEPEKWHGGFPAEANAQDQAAGRFPKGGYTIIEADRAAIDPAIFDGRMILIELQCHTPNSDCWTGDMPVVAQSEVEDLEAKLGDCLDRWLRKHKFDATTAVHTIRQRTFHPERLFA</sequence>
<keyword evidence="2" id="KW-1185">Reference proteome</keyword>